<feature type="non-terminal residue" evidence="1">
    <location>
        <position position="1"/>
    </location>
</feature>
<proteinExistence type="predicted"/>
<dbReference type="AlphaFoldDB" id="A0AAV2YEP4"/>
<dbReference type="EMBL" id="DAKRPA010000300">
    <property type="protein sequence ID" value="DAZ93667.1"/>
    <property type="molecule type" value="Genomic_DNA"/>
</dbReference>
<name>A0AAV2YEP4_9STRA</name>
<dbReference type="Proteomes" id="UP001146120">
    <property type="component" value="Unassembled WGS sequence"/>
</dbReference>
<gene>
    <name evidence="1" type="ORF">N0F65_012875</name>
</gene>
<accession>A0AAV2YEP4</accession>
<protein>
    <submittedName>
        <fullName evidence="1">Uncharacterized protein</fullName>
    </submittedName>
</protein>
<comment type="caution">
    <text evidence="1">The sequence shown here is derived from an EMBL/GenBank/DDBJ whole genome shotgun (WGS) entry which is preliminary data.</text>
</comment>
<reference evidence="1" key="2">
    <citation type="journal article" date="2023" name="Microbiol Resour">
        <title>Decontamination and Annotation of the Draft Genome Sequence of the Oomycete Lagenidium giganteum ARSEF 373.</title>
        <authorList>
            <person name="Morgan W.R."/>
            <person name="Tartar A."/>
        </authorList>
    </citation>
    <scope>NUCLEOTIDE SEQUENCE</scope>
    <source>
        <strain evidence="1">ARSEF 373</strain>
    </source>
</reference>
<sequence length="187" mass="21621">QEYYQGNREAILAKTKERYQKNRKERLDKQKAYDEAHKEAIAARFKEKKYWQKKSTVEVDTYVKLEDKIKLIKVCKHVKANGEQCKLSPKKERCHKHPIQEEIVDIIIETPSDMGNTSPIEVVDMPVESEVAPTEESKANVIPEQVSSVEKPTADSTVYMAKDTLKKNLNIFNPEVDWAFDNLSKPL</sequence>
<organism evidence="1 2">
    <name type="scientific">Lagenidium giganteum</name>
    <dbReference type="NCBI Taxonomy" id="4803"/>
    <lineage>
        <taxon>Eukaryota</taxon>
        <taxon>Sar</taxon>
        <taxon>Stramenopiles</taxon>
        <taxon>Oomycota</taxon>
        <taxon>Peronosporomycetes</taxon>
        <taxon>Pythiales</taxon>
        <taxon>Pythiaceae</taxon>
    </lineage>
</organism>
<feature type="non-terminal residue" evidence="1">
    <location>
        <position position="187"/>
    </location>
</feature>
<keyword evidence="2" id="KW-1185">Reference proteome</keyword>
<reference evidence="1" key="1">
    <citation type="submission" date="2022-11" db="EMBL/GenBank/DDBJ databases">
        <authorList>
            <person name="Morgan W.R."/>
            <person name="Tartar A."/>
        </authorList>
    </citation>
    <scope>NUCLEOTIDE SEQUENCE</scope>
    <source>
        <strain evidence="1">ARSEF 373</strain>
    </source>
</reference>
<evidence type="ECO:0000313" key="2">
    <source>
        <dbReference type="Proteomes" id="UP001146120"/>
    </source>
</evidence>
<evidence type="ECO:0000313" key="1">
    <source>
        <dbReference type="EMBL" id="DAZ93667.1"/>
    </source>
</evidence>